<dbReference type="Proteomes" id="UP000638648">
    <property type="component" value="Unassembled WGS sequence"/>
</dbReference>
<evidence type="ECO:0000313" key="2">
    <source>
        <dbReference type="Proteomes" id="UP000638648"/>
    </source>
</evidence>
<accession>A0A927RC92</accession>
<protein>
    <submittedName>
        <fullName evidence="1">Uncharacterized protein</fullName>
    </submittedName>
</protein>
<sequence>MNGSDLGLLFLAVAALVAIYLGSCLVHPYQDCPSCKGTSKHRGSVMGGLRLCQRCNGTGRIRRAGSILLGRGNRTVRGNRIPPRTPRR</sequence>
<organism evidence="1 2">
    <name type="scientific">Actinopolymorpha pittospori</name>
    <dbReference type="NCBI Taxonomy" id="648752"/>
    <lineage>
        <taxon>Bacteria</taxon>
        <taxon>Bacillati</taxon>
        <taxon>Actinomycetota</taxon>
        <taxon>Actinomycetes</taxon>
        <taxon>Propionibacteriales</taxon>
        <taxon>Actinopolymorphaceae</taxon>
        <taxon>Actinopolymorpha</taxon>
    </lineage>
</organism>
<dbReference type="Gene3D" id="6.20.20.10">
    <property type="match status" value="1"/>
</dbReference>
<keyword evidence="2" id="KW-1185">Reference proteome</keyword>
<proteinExistence type="predicted"/>
<comment type="caution">
    <text evidence="1">The sequence shown here is derived from an EMBL/GenBank/DDBJ whole genome shotgun (WGS) entry which is preliminary data.</text>
</comment>
<dbReference type="AlphaFoldDB" id="A0A927RC92"/>
<reference evidence="1" key="1">
    <citation type="submission" date="2020-10" db="EMBL/GenBank/DDBJ databases">
        <title>Sequencing the genomes of 1000 actinobacteria strains.</title>
        <authorList>
            <person name="Klenk H.-P."/>
        </authorList>
    </citation>
    <scope>NUCLEOTIDE SEQUENCE</scope>
    <source>
        <strain evidence="1">DSM 45354</strain>
    </source>
</reference>
<dbReference type="RefSeq" id="WP_192750933.1">
    <property type="nucleotide sequence ID" value="NZ_BAABJL010000109.1"/>
</dbReference>
<gene>
    <name evidence="1" type="ORF">HEB94_003733</name>
</gene>
<name>A0A927RC92_9ACTN</name>
<dbReference type="EMBL" id="JADBEM010000001">
    <property type="protein sequence ID" value="MBE1606885.1"/>
    <property type="molecule type" value="Genomic_DNA"/>
</dbReference>
<evidence type="ECO:0000313" key="1">
    <source>
        <dbReference type="EMBL" id="MBE1606885.1"/>
    </source>
</evidence>